<gene>
    <name evidence="1" type="ORF">MCOS_LOCUS7861</name>
</gene>
<sequence>MTDKAFTTGTDVNDFTVVCDLHNLYLKPICKVHITVQISGLSCIGSQGRCLSTWEVSEKLRQLSTVEFVRFVVELDSKADVKRVIKAADSQRIKLSGFPQALRVRAGEAPIDCPRKHDWDAFFRDARDMDELLPGERPDTVVVSKLPVRWFAKPGSSSKLWPDPKDSQTTNDSSSLSFTAYIQYAEYAGFAAAMEALRGKKLVHIPPGKKCTESPCFSAEITVSLVHSVLFQVDAVHCNELGTVIWN</sequence>
<dbReference type="Proteomes" id="UP000267029">
    <property type="component" value="Unassembled WGS sequence"/>
</dbReference>
<protein>
    <recommendedName>
        <fullName evidence="3">RRM domain-containing protein</fullName>
    </recommendedName>
</protein>
<dbReference type="STRING" id="53468.A0A0R3UJY9"/>
<evidence type="ECO:0000313" key="2">
    <source>
        <dbReference type="Proteomes" id="UP000267029"/>
    </source>
</evidence>
<evidence type="ECO:0000313" key="1">
    <source>
        <dbReference type="EMBL" id="VDD81858.1"/>
    </source>
</evidence>
<dbReference type="InterPro" id="IPR056852">
    <property type="entry name" value="AK17A/B"/>
</dbReference>
<reference evidence="1 2" key="1">
    <citation type="submission" date="2018-10" db="EMBL/GenBank/DDBJ databases">
        <authorList>
            <consortium name="Pathogen Informatics"/>
        </authorList>
    </citation>
    <scope>NUCLEOTIDE SEQUENCE [LARGE SCALE GENOMIC DNA]</scope>
</reference>
<organism evidence="1 2">
    <name type="scientific">Mesocestoides corti</name>
    <name type="common">Flatworm</name>
    <dbReference type="NCBI Taxonomy" id="53468"/>
    <lineage>
        <taxon>Eukaryota</taxon>
        <taxon>Metazoa</taxon>
        <taxon>Spiralia</taxon>
        <taxon>Lophotrochozoa</taxon>
        <taxon>Platyhelminthes</taxon>
        <taxon>Cestoda</taxon>
        <taxon>Eucestoda</taxon>
        <taxon>Cyclophyllidea</taxon>
        <taxon>Mesocestoididae</taxon>
        <taxon>Mesocestoides</taxon>
    </lineage>
</organism>
<dbReference type="PANTHER" id="PTHR12484:SF4">
    <property type="entry name" value="A-KINASE ANCHOR PROTEIN 17A"/>
    <property type="match status" value="1"/>
</dbReference>
<dbReference type="Pfam" id="PF25015">
    <property type="entry name" value="RBD_AKAP-17A"/>
    <property type="match status" value="2"/>
</dbReference>
<dbReference type="PANTHER" id="PTHR12484">
    <property type="entry name" value="B-LYMPHOCYTE ANTIGEN-RELATED"/>
    <property type="match status" value="1"/>
</dbReference>
<dbReference type="OrthoDB" id="1918237at2759"/>
<keyword evidence="2" id="KW-1185">Reference proteome</keyword>
<dbReference type="AlphaFoldDB" id="A0A0R3UJY9"/>
<dbReference type="EMBL" id="UXSR01005418">
    <property type="protein sequence ID" value="VDD81858.1"/>
    <property type="molecule type" value="Genomic_DNA"/>
</dbReference>
<proteinExistence type="predicted"/>
<name>A0A0R3UJY9_MESCO</name>
<evidence type="ECO:0008006" key="3">
    <source>
        <dbReference type="Google" id="ProtNLM"/>
    </source>
</evidence>
<accession>A0A0R3UJY9</accession>